<accession>A0A437M5B0</accession>
<organism evidence="1 2">
    <name type="scientific">Sphingomonas crocodyli</name>
    <dbReference type="NCBI Taxonomy" id="1979270"/>
    <lineage>
        <taxon>Bacteria</taxon>
        <taxon>Pseudomonadati</taxon>
        <taxon>Pseudomonadota</taxon>
        <taxon>Alphaproteobacteria</taxon>
        <taxon>Sphingomonadales</taxon>
        <taxon>Sphingomonadaceae</taxon>
        <taxon>Sphingomonas</taxon>
    </lineage>
</organism>
<dbReference type="GO" id="GO:0032259">
    <property type="term" value="P:methylation"/>
    <property type="evidence" value="ECO:0007669"/>
    <property type="project" value="UniProtKB-KW"/>
</dbReference>
<dbReference type="Proteomes" id="UP000282971">
    <property type="component" value="Unassembled WGS sequence"/>
</dbReference>
<protein>
    <submittedName>
        <fullName evidence="1">Class I SAM-dependent methyltransferase</fullName>
    </submittedName>
</protein>
<dbReference type="CDD" id="cd02440">
    <property type="entry name" value="AdoMet_MTases"/>
    <property type="match status" value="1"/>
</dbReference>
<dbReference type="SUPFAM" id="SSF53335">
    <property type="entry name" value="S-adenosyl-L-methionine-dependent methyltransferases"/>
    <property type="match status" value="1"/>
</dbReference>
<name>A0A437M5B0_9SPHN</name>
<dbReference type="InterPro" id="IPR029063">
    <property type="entry name" value="SAM-dependent_MTases_sf"/>
</dbReference>
<proteinExistence type="predicted"/>
<reference evidence="1 2" key="1">
    <citation type="submission" date="2019-01" db="EMBL/GenBank/DDBJ databases">
        <authorList>
            <person name="Chen W.-M."/>
        </authorList>
    </citation>
    <scope>NUCLEOTIDE SEQUENCE [LARGE SCALE GENOMIC DNA]</scope>
    <source>
        <strain evidence="1 2">CCP-7</strain>
    </source>
</reference>
<dbReference type="OrthoDB" id="9810247at2"/>
<dbReference type="Pfam" id="PF13489">
    <property type="entry name" value="Methyltransf_23"/>
    <property type="match status" value="1"/>
</dbReference>
<dbReference type="GO" id="GO:0008168">
    <property type="term" value="F:methyltransferase activity"/>
    <property type="evidence" value="ECO:0007669"/>
    <property type="project" value="UniProtKB-KW"/>
</dbReference>
<dbReference type="RefSeq" id="WP_127740928.1">
    <property type="nucleotide sequence ID" value="NZ_SACN01000001.1"/>
</dbReference>
<evidence type="ECO:0000313" key="1">
    <source>
        <dbReference type="EMBL" id="RVT92878.1"/>
    </source>
</evidence>
<keyword evidence="1" id="KW-0489">Methyltransferase</keyword>
<dbReference type="EMBL" id="SACN01000001">
    <property type="protein sequence ID" value="RVT92878.1"/>
    <property type="molecule type" value="Genomic_DNA"/>
</dbReference>
<sequence length="244" mass="26658">MDRAVYDRMAEIDADHWWFVARRKIIATLIDTFRPKAEPMKILEVGCGTGSNLALLQGYGTVDAIEPDDGARALAAERSGLAIKGGYLPHGVPLEDGYYDLIVLFDVLEHIPEDVPALTALRTKLAPGGRILVTVPGTPWLWSAHDVAHHHQRRYTEASLKRVFAEAGLKPRHISHFNTLLFPLIVAVRGVGKLLGREGNDDKMPSAPVNAALKAIFGAERHWVAKARVPLGVSIAMIAEPSIS</sequence>
<gene>
    <name evidence="1" type="ORF">EOD43_02895</name>
</gene>
<dbReference type="PANTHER" id="PTHR43861">
    <property type="entry name" value="TRANS-ACONITATE 2-METHYLTRANSFERASE-RELATED"/>
    <property type="match status" value="1"/>
</dbReference>
<comment type="caution">
    <text evidence="1">The sequence shown here is derived from an EMBL/GenBank/DDBJ whole genome shotgun (WGS) entry which is preliminary data.</text>
</comment>
<keyword evidence="1" id="KW-0808">Transferase</keyword>
<dbReference type="Gene3D" id="3.40.50.150">
    <property type="entry name" value="Vaccinia Virus protein VP39"/>
    <property type="match status" value="1"/>
</dbReference>
<evidence type="ECO:0000313" key="2">
    <source>
        <dbReference type="Proteomes" id="UP000282971"/>
    </source>
</evidence>
<keyword evidence="2" id="KW-1185">Reference proteome</keyword>
<dbReference type="AlphaFoldDB" id="A0A437M5B0"/>